<dbReference type="NCBIfam" id="TIGR04123">
    <property type="entry name" value="P_estr_lig_assc"/>
    <property type="match status" value="1"/>
</dbReference>
<protein>
    <submittedName>
        <fullName evidence="2">DNA ligase-associated metallophosphoesterase</fullName>
    </submittedName>
</protein>
<dbReference type="EMBL" id="JACHLI010000003">
    <property type="protein sequence ID" value="MBB4862144.1"/>
    <property type="molecule type" value="Genomic_DNA"/>
</dbReference>
<proteinExistence type="predicted"/>
<reference evidence="2 3" key="1">
    <citation type="submission" date="2020-08" db="EMBL/GenBank/DDBJ databases">
        <title>Functional genomics of gut bacteria from endangered species of beetles.</title>
        <authorList>
            <person name="Carlos-Shanley C."/>
        </authorList>
    </citation>
    <scope>NUCLEOTIDE SEQUENCE [LARGE SCALE GENOMIC DNA]</scope>
    <source>
        <strain evidence="2 3">S00179</strain>
    </source>
</reference>
<dbReference type="AlphaFoldDB" id="A0A7W7P013"/>
<sequence>MNPCHPDGLSIRVAGSELCLLAEKAVWWPEPGVLLVADIHFGKAASYRALGQPVPAGTTAGNLQRLDALLARLPCQRLIFLGDFLHSAQARSAATLDALAEWRSRHAALAITLVRGNHDRHAGDPPPGLGIEVVEEPLLLGPFALQHEPHLHPDRHVLAGHLHPAYRLRGRGRQQVRLPCFVIGERLSLLPAFGSFTGAMTLDAQPGQRLFVVGDGGVWEVPGEPPGTP</sequence>
<dbReference type="GO" id="GO:0016874">
    <property type="term" value="F:ligase activity"/>
    <property type="evidence" value="ECO:0007669"/>
    <property type="project" value="UniProtKB-KW"/>
</dbReference>
<accession>A0A7W7P013</accession>
<dbReference type="PANTHER" id="PTHR39323">
    <property type="entry name" value="BLR1149 PROTEIN"/>
    <property type="match status" value="1"/>
</dbReference>
<dbReference type="GO" id="GO:0016787">
    <property type="term" value="F:hydrolase activity"/>
    <property type="evidence" value="ECO:0007669"/>
    <property type="project" value="InterPro"/>
</dbReference>
<dbReference type="InterPro" id="IPR026336">
    <property type="entry name" value="PdeM-like"/>
</dbReference>
<name>A0A7W7P013_PSENT</name>
<evidence type="ECO:0000313" key="2">
    <source>
        <dbReference type="EMBL" id="MBB4862144.1"/>
    </source>
</evidence>
<evidence type="ECO:0000313" key="3">
    <source>
        <dbReference type="Proteomes" id="UP000566995"/>
    </source>
</evidence>
<dbReference type="InterPro" id="IPR029052">
    <property type="entry name" value="Metallo-depent_PP-like"/>
</dbReference>
<dbReference type="CDD" id="cd07391">
    <property type="entry name" value="MPP_PF1019"/>
    <property type="match status" value="1"/>
</dbReference>
<gene>
    <name evidence="2" type="ORF">HNP46_000982</name>
</gene>
<dbReference type="PIRSF" id="PIRSF000887">
    <property type="entry name" value="Pesterase_MJ0037"/>
    <property type="match status" value="1"/>
</dbReference>
<dbReference type="PANTHER" id="PTHR39323:SF1">
    <property type="entry name" value="BLR1149 PROTEIN"/>
    <property type="match status" value="1"/>
</dbReference>
<comment type="caution">
    <text evidence="2">The sequence shown here is derived from an EMBL/GenBank/DDBJ whole genome shotgun (WGS) entry which is preliminary data.</text>
</comment>
<keyword evidence="2" id="KW-0436">Ligase</keyword>
<organism evidence="2 3">
    <name type="scientific">Pseudomonas nitroreducens</name>
    <dbReference type="NCBI Taxonomy" id="46680"/>
    <lineage>
        <taxon>Bacteria</taxon>
        <taxon>Pseudomonadati</taxon>
        <taxon>Pseudomonadota</taxon>
        <taxon>Gammaproteobacteria</taxon>
        <taxon>Pseudomonadales</taxon>
        <taxon>Pseudomonadaceae</taxon>
        <taxon>Pseudomonas</taxon>
    </lineage>
</organism>
<dbReference type="Pfam" id="PF00149">
    <property type="entry name" value="Metallophos"/>
    <property type="match status" value="1"/>
</dbReference>
<dbReference type="InterPro" id="IPR004843">
    <property type="entry name" value="Calcineurin-like_PHP"/>
</dbReference>
<dbReference type="SUPFAM" id="SSF56300">
    <property type="entry name" value="Metallo-dependent phosphatases"/>
    <property type="match status" value="1"/>
</dbReference>
<dbReference type="RefSeq" id="WP_184586370.1">
    <property type="nucleotide sequence ID" value="NZ_JACHLI010000003.1"/>
</dbReference>
<feature type="domain" description="Calcineurin-like phosphoesterase" evidence="1">
    <location>
        <begin position="33"/>
        <end position="121"/>
    </location>
</feature>
<dbReference type="Proteomes" id="UP000566995">
    <property type="component" value="Unassembled WGS sequence"/>
</dbReference>
<evidence type="ECO:0000259" key="1">
    <source>
        <dbReference type="Pfam" id="PF00149"/>
    </source>
</evidence>
<dbReference type="Gene3D" id="3.60.21.10">
    <property type="match status" value="1"/>
</dbReference>
<dbReference type="InterPro" id="IPR024173">
    <property type="entry name" value="Pesterase_MJ0037-like"/>
</dbReference>